<evidence type="ECO:0000313" key="2">
    <source>
        <dbReference type="Proteomes" id="UP000756132"/>
    </source>
</evidence>
<name>A0A9Q8UTV5_PASFU</name>
<dbReference type="OrthoDB" id="4252443at2759"/>
<keyword evidence="2" id="KW-1185">Reference proteome</keyword>
<proteinExistence type="predicted"/>
<dbReference type="AlphaFoldDB" id="A0A9Q8UTV5"/>
<evidence type="ECO:0000313" key="1">
    <source>
        <dbReference type="EMBL" id="UJO22225.1"/>
    </source>
</evidence>
<dbReference type="KEGG" id="ffu:CLAFUR5_09812"/>
<dbReference type="Proteomes" id="UP000756132">
    <property type="component" value="Chromosome 9"/>
</dbReference>
<evidence type="ECO:0008006" key="3">
    <source>
        <dbReference type="Google" id="ProtNLM"/>
    </source>
</evidence>
<sequence>MSAAFEIPSDVLLLVFEQLVGDSATSSSASLTSRAWHTHAIPFLLQDVDISCHNRGRMLDFEDDTIFRRAYADFSDRWPPRQSSNVRHDWLPRDLVTRQRALLHLIIDHYDRARYVRSLTWTLVWMADEETQQDIDRQTWNVFQALANVTRLDLASLHEIWDQPFIRQTPSRMFSAVTDLRLVGWMHRGLVRSILDGLDCARLSVLKFDYLQDERALPDGSPMPEELNLEYAHSAQNNFSLEDTVLVSHELWDRQEAGTAAIFPGPMWTPSRLLSLPYAL</sequence>
<gene>
    <name evidence="1" type="ORF">CLAFUR5_09812</name>
</gene>
<accession>A0A9Q8UTV5</accession>
<dbReference type="EMBL" id="CP090171">
    <property type="protein sequence ID" value="UJO22225.1"/>
    <property type="molecule type" value="Genomic_DNA"/>
</dbReference>
<organism evidence="1 2">
    <name type="scientific">Passalora fulva</name>
    <name type="common">Tomato leaf mold</name>
    <name type="synonym">Cladosporium fulvum</name>
    <dbReference type="NCBI Taxonomy" id="5499"/>
    <lineage>
        <taxon>Eukaryota</taxon>
        <taxon>Fungi</taxon>
        <taxon>Dikarya</taxon>
        <taxon>Ascomycota</taxon>
        <taxon>Pezizomycotina</taxon>
        <taxon>Dothideomycetes</taxon>
        <taxon>Dothideomycetidae</taxon>
        <taxon>Mycosphaerellales</taxon>
        <taxon>Mycosphaerellaceae</taxon>
        <taxon>Fulvia</taxon>
    </lineage>
</organism>
<protein>
    <recommendedName>
        <fullName evidence="3">F-box domain-containing protein</fullName>
    </recommendedName>
</protein>
<dbReference type="RefSeq" id="XP_047766591.1">
    <property type="nucleotide sequence ID" value="XM_047908960.1"/>
</dbReference>
<dbReference type="GeneID" id="71989690"/>
<reference evidence="1" key="1">
    <citation type="submission" date="2021-12" db="EMBL/GenBank/DDBJ databases">
        <authorList>
            <person name="Zaccaron A."/>
            <person name="Stergiopoulos I."/>
        </authorList>
    </citation>
    <scope>NUCLEOTIDE SEQUENCE</scope>
    <source>
        <strain evidence="1">Race5_Kim</strain>
    </source>
</reference>
<reference evidence="1" key="2">
    <citation type="journal article" date="2022" name="Microb. Genom.">
        <title>A chromosome-scale genome assembly of the tomato pathogen Cladosporium fulvum reveals a compartmentalized genome architecture and the presence of a dispensable chromosome.</title>
        <authorList>
            <person name="Zaccaron A.Z."/>
            <person name="Chen L.H."/>
            <person name="Samaras A."/>
            <person name="Stergiopoulos I."/>
        </authorList>
    </citation>
    <scope>NUCLEOTIDE SEQUENCE</scope>
    <source>
        <strain evidence="1">Race5_Kim</strain>
    </source>
</reference>